<name>A0ABV7UCL2_9HYPH</name>
<dbReference type="InterPro" id="IPR050807">
    <property type="entry name" value="TransReg_Diox_bact_type"/>
</dbReference>
<evidence type="ECO:0000313" key="6">
    <source>
        <dbReference type="Proteomes" id="UP001595704"/>
    </source>
</evidence>
<dbReference type="SUPFAM" id="SSF47413">
    <property type="entry name" value="lambda repressor-like DNA-binding domains"/>
    <property type="match status" value="1"/>
</dbReference>
<comment type="caution">
    <text evidence="5">The sequence shown here is derived from an EMBL/GenBank/DDBJ whole genome shotgun (WGS) entry which is preliminary data.</text>
</comment>
<evidence type="ECO:0000256" key="1">
    <source>
        <dbReference type="ARBA" id="ARBA00023015"/>
    </source>
</evidence>
<accession>A0ABV7UCL2</accession>
<dbReference type="Gene3D" id="1.10.260.40">
    <property type="entry name" value="lambda repressor-like DNA-binding domains"/>
    <property type="match status" value="1"/>
</dbReference>
<evidence type="ECO:0000313" key="5">
    <source>
        <dbReference type="EMBL" id="MFC3636073.1"/>
    </source>
</evidence>
<evidence type="ECO:0000256" key="3">
    <source>
        <dbReference type="ARBA" id="ARBA00023163"/>
    </source>
</evidence>
<dbReference type="PANTHER" id="PTHR46797:SF23">
    <property type="entry name" value="HTH-TYPE TRANSCRIPTIONAL REGULATOR SUTR"/>
    <property type="match status" value="1"/>
</dbReference>
<dbReference type="CDD" id="cd00093">
    <property type="entry name" value="HTH_XRE"/>
    <property type="match status" value="1"/>
</dbReference>
<dbReference type="Pfam" id="PF01381">
    <property type="entry name" value="HTH_3"/>
    <property type="match status" value="1"/>
</dbReference>
<keyword evidence="6" id="KW-1185">Reference proteome</keyword>
<reference evidence="6" key="1">
    <citation type="journal article" date="2019" name="Int. J. Syst. Evol. Microbiol.">
        <title>The Global Catalogue of Microorganisms (GCM) 10K type strain sequencing project: providing services to taxonomists for standard genome sequencing and annotation.</title>
        <authorList>
            <consortium name="The Broad Institute Genomics Platform"/>
            <consortium name="The Broad Institute Genome Sequencing Center for Infectious Disease"/>
            <person name="Wu L."/>
            <person name="Ma J."/>
        </authorList>
    </citation>
    <scope>NUCLEOTIDE SEQUENCE [LARGE SCALE GENOMIC DNA]</scope>
    <source>
        <strain evidence="6">KCTC 42282</strain>
    </source>
</reference>
<dbReference type="PROSITE" id="PS50943">
    <property type="entry name" value="HTH_CROC1"/>
    <property type="match status" value="1"/>
</dbReference>
<gene>
    <name evidence="5" type="ORF">ACFONL_01540</name>
</gene>
<dbReference type="SMART" id="SM00530">
    <property type="entry name" value="HTH_XRE"/>
    <property type="match status" value="1"/>
</dbReference>
<keyword evidence="2" id="KW-0238">DNA-binding</keyword>
<protein>
    <submittedName>
        <fullName evidence="5">Helix-turn-helix domain-containing protein</fullName>
    </submittedName>
</protein>
<dbReference type="EMBL" id="JBHRYC010000018">
    <property type="protein sequence ID" value="MFC3636073.1"/>
    <property type="molecule type" value="Genomic_DNA"/>
</dbReference>
<feature type="domain" description="HTH cro/C1-type" evidence="4">
    <location>
        <begin position="12"/>
        <end position="65"/>
    </location>
</feature>
<dbReference type="Proteomes" id="UP001595704">
    <property type="component" value="Unassembled WGS sequence"/>
</dbReference>
<keyword evidence="3" id="KW-0804">Transcription</keyword>
<dbReference type="InterPro" id="IPR001387">
    <property type="entry name" value="Cro/C1-type_HTH"/>
</dbReference>
<keyword evidence="1" id="KW-0805">Transcription regulation</keyword>
<evidence type="ECO:0000256" key="2">
    <source>
        <dbReference type="ARBA" id="ARBA00023125"/>
    </source>
</evidence>
<dbReference type="PANTHER" id="PTHR46797">
    <property type="entry name" value="HTH-TYPE TRANSCRIPTIONAL REGULATOR"/>
    <property type="match status" value="1"/>
</dbReference>
<organism evidence="5 6">
    <name type="scientific">Camelimonas fluminis</name>
    <dbReference type="NCBI Taxonomy" id="1576911"/>
    <lineage>
        <taxon>Bacteria</taxon>
        <taxon>Pseudomonadati</taxon>
        <taxon>Pseudomonadota</taxon>
        <taxon>Alphaproteobacteria</taxon>
        <taxon>Hyphomicrobiales</taxon>
        <taxon>Chelatococcaceae</taxon>
        <taxon>Camelimonas</taxon>
    </lineage>
</organism>
<sequence length="75" mass="8296">MDIRIVIAKNARRIRLEKGLTQAQVAARLGVDRAHVSSLEQGQRNPTATTLWEIANALEVEIAELVTLPPAIIQR</sequence>
<dbReference type="RefSeq" id="WP_191320812.1">
    <property type="nucleotide sequence ID" value="NZ_BNCG01000026.1"/>
</dbReference>
<proteinExistence type="predicted"/>
<dbReference type="InterPro" id="IPR010982">
    <property type="entry name" value="Lambda_DNA-bd_dom_sf"/>
</dbReference>
<evidence type="ECO:0000259" key="4">
    <source>
        <dbReference type="PROSITE" id="PS50943"/>
    </source>
</evidence>